<evidence type="ECO:0000313" key="3">
    <source>
        <dbReference type="EMBL" id="VZH86188.1"/>
    </source>
</evidence>
<feature type="domain" description="Thioesterase" evidence="2">
    <location>
        <begin position="55"/>
        <end position="122"/>
    </location>
</feature>
<protein>
    <submittedName>
        <fullName evidence="3">PaaI family thioesterase</fullName>
    </submittedName>
</protein>
<evidence type="ECO:0000259" key="2">
    <source>
        <dbReference type="Pfam" id="PF03061"/>
    </source>
</evidence>
<dbReference type="CDD" id="cd03443">
    <property type="entry name" value="PaaI_thioesterase"/>
    <property type="match status" value="1"/>
</dbReference>
<dbReference type="SUPFAM" id="SSF54637">
    <property type="entry name" value="Thioesterase/thiol ester dehydrase-isomerase"/>
    <property type="match status" value="1"/>
</dbReference>
<sequence length="140" mass="15347">MTFHDQWNDFYSRVTDVAQTLKLYPIAGSEEEVRLGMPLHEAITQPAGMFSAPSLFGLADISGTWLAMHNVPQGVFPLAVASSINVVSNTRDGDVYSVSRIVRAGRTVIVTDTEIFSQENDTLIAKMSCTYSVPHPKKDA</sequence>
<dbReference type="Proteomes" id="UP000423525">
    <property type="component" value="Chromosome"/>
</dbReference>
<reference evidence="3 4" key="1">
    <citation type="submission" date="2019-11" db="EMBL/GenBank/DDBJ databases">
        <authorList>
            <person name="Brisse S."/>
        </authorList>
    </citation>
    <scope>NUCLEOTIDE SEQUENCE [LARGE SCALE GENOMIC DNA]</scope>
    <source>
        <strain evidence="3">FRC0190</strain>
    </source>
</reference>
<evidence type="ECO:0000256" key="1">
    <source>
        <dbReference type="ARBA" id="ARBA00022801"/>
    </source>
</evidence>
<keyword evidence="1" id="KW-0378">Hydrolase</keyword>
<dbReference type="AlphaFoldDB" id="A0A6I8MHV0"/>
<dbReference type="InterPro" id="IPR003736">
    <property type="entry name" value="PAAI_dom"/>
</dbReference>
<dbReference type="KEGG" id="crf:FRC0190_02116"/>
<evidence type="ECO:0000313" key="4">
    <source>
        <dbReference type="Proteomes" id="UP000423525"/>
    </source>
</evidence>
<dbReference type="NCBIfam" id="TIGR00369">
    <property type="entry name" value="unchar_dom_1"/>
    <property type="match status" value="1"/>
</dbReference>
<dbReference type="InterPro" id="IPR029069">
    <property type="entry name" value="HotDog_dom_sf"/>
</dbReference>
<accession>A0A6I8MHV0</accession>
<gene>
    <name evidence="3" type="ORF">FRC0190_02116</name>
</gene>
<name>A0A6I8MHV0_9CORY</name>
<dbReference type="Pfam" id="PF03061">
    <property type="entry name" value="4HBT"/>
    <property type="match status" value="1"/>
</dbReference>
<dbReference type="EMBL" id="LR738855">
    <property type="protein sequence ID" value="VZH86188.1"/>
    <property type="molecule type" value="Genomic_DNA"/>
</dbReference>
<organism evidence="3 4">
    <name type="scientific">Corynebacterium rouxii</name>
    <dbReference type="NCBI Taxonomy" id="2719119"/>
    <lineage>
        <taxon>Bacteria</taxon>
        <taxon>Bacillati</taxon>
        <taxon>Actinomycetota</taxon>
        <taxon>Actinomycetes</taxon>
        <taxon>Mycobacteriales</taxon>
        <taxon>Corynebacteriaceae</taxon>
        <taxon>Corynebacterium</taxon>
    </lineage>
</organism>
<dbReference type="InterPro" id="IPR006683">
    <property type="entry name" value="Thioestr_dom"/>
</dbReference>
<dbReference type="RefSeq" id="WP_155874209.1">
    <property type="nucleotide sequence ID" value="NZ_LR738855.1"/>
</dbReference>
<proteinExistence type="predicted"/>
<dbReference type="Gene3D" id="3.10.129.10">
    <property type="entry name" value="Hotdog Thioesterase"/>
    <property type="match status" value="1"/>
</dbReference>
<dbReference type="GO" id="GO:0016289">
    <property type="term" value="F:acyl-CoA hydrolase activity"/>
    <property type="evidence" value="ECO:0007669"/>
    <property type="project" value="UniProtKB-ARBA"/>
</dbReference>